<dbReference type="EMBL" id="JAHESF010000020">
    <property type="protein sequence ID" value="MBT1699069.1"/>
    <property type="molecule type" value="Genomic_DNA"/>
</dbReference>
<protein>
    <submittedName>
        <fullName evidence="1">TIR domain-containing protein</fullName>
    </submittedName>
</protein>
<name>A0AAP2GKI2_9BACT</name>
<dbReference type="RefSeq" id="WP_254166473.1">
    <property type="nucleotide sequence ID" value="NZ_JAHESF010000020.1"/>
</dbReference>
<proteinExistence type="predicted"/>
<evidence type="ECO:0000313" key="1">
    <source>
        <dbReference type="EMBL" id="MBT1699069.1"/>
    </source>
</evidence>
<dbReference type="AlphaFoldDB" id="A0AAP2GKI2"/>
<dbReference type="Gene3D" id="3.40.50.10140">
    <property type="entry name" value="Toll/interleukin-1 receptor homology (TIR) domain"/>
    <property type="match status" value="1"/>
</dbReference>
<accession>A0AAP2GKI2</accession>
<dbReference type="InterPro" id="IPR035897">
    <property type="entry name" value="Toll_tir_struct_dom_sf"/>
</dbReference>
<dbReference type="SUPFAM" id="SSF52200">
    <property type="entry name" value="Toll/Interleukin receptor TIR domain"/>
    <property type="match status" value="1"/>
</dbReference>
<keyword evidence="2" id="KW-1185">Reference proteome</keyword>
<evidence type="ECO:0000313" key="2">
    <source>
        <dbReference type="Proteomes" id="UP001319200"/>
    </source>
</evidence>
<sequence length="493" mass="56252">MKFEKDVFISYAHIDDEPLVEGQKGWISEFHRSLEIRLAQLLGKKPVIWRDPKLQGNDHFADEIVDQLPRIALLVSVLSPRYVKSAWCVKEVTQFCEVSKSNIGVRVKNKSRIFKIIKTPVKREDHPEMIRDLLGYEFYRTDPQTGRAKELSKLFGADHEQAYWQKLDDLAYDIRDLLEAMTDDSKHEIKVQEKKCVYLAETTSDLEEYRESLRRELQQHGYHILPDLRLPVVYGDLKERVEQWLAQCCFSVHLVGGHYGIVPEGSQRSVVELQNELAAARSQQSGLPRIVWLVPDQKTDDARQSTFINALKTGSNAQAGADLLVTSLEEVKSVILARLQTISKQQDAPPPQDPPADQPPRVYLICDQQDLNSSSLRKLEDHLFAQQMEVILPVFEGDESQVRIEHQENLKTCTGVIIYFGAGNELWLRSKLRDLVKISGYGRTQPLKAKAVYVAEPDSDPKERFRSHEVTVVRATGGFSGDLVKELIEKLKA</sequence>
<reference evidence="1 2" key="1">
    <citation type="submission" date="2021-05" db="EMBL/GenBank/DDBJ databases">
        <title>A Polyphasic approach of four new species of the genus Ohtaekwangia: Ohtaekwangia histidinii sp. nov., Ohtaekwangia cretensis sp. nov., Ohtaekwangia indiensis sp. nov., Ohtaekwangia reichenbachii sp. nov. from diverse environment.</title>
        <authorList>
            <person name="Octaviana S."/>
        </authorList>
    </citation>
    <scope>NUCLEOTIDE SEQUENCE [LARGE SCALE GENOMIC DNA]</scope>
    <source>
        <strain evidence="1 2">PWU4</strain>
    </source>
</reference>
<organism evidence="1 2">
    <name type="scientific">Chryseosolibacter histidini</name>
    <dbReference type="NCBI Taxonomy" id="2782349"/>
    <lineage>
        <taxon>Bacteria</taxon>
        <taxon>Pseudomonadati</taxon>
        <taxon>Bacteroidota</taxon>
        <taxon>Cytophagia</taxon>
        <taxon>Cytophagales</taxon>
        <taxon>Chryseotaleaceae</taxon>
        <taxon>Chryseosolibacter</taxon>
    </lineage>
</organism>
<dbReference type="Proteomes" id="UP001319200">
    <property type="component" value="Unassembled WGS sequence"/>
</dbReference>
<gene>
    <name evidence="1" type="ORF">KK083_19395</name>
</gene>
<comment type="caution">
    <text evidence="1">The sequence shown here is derived from an EMBL/GenBank/DDBJ whole genome shotgun (WGS) entry which is preliminary data.</text>
</comment>